<dbReference type="Proteomes" id="UP000186817">
    <property type="component" value="Unassembled WGS sequence"/>
</dbReference>
<keyword evidence="3" id="KW-1185">Reference proteome</keyword>
<comment type="caution">
    <text evidence="2">The sequence shown here is derived from an EMBL/GenBank/DDBJ whole genome shotgun (WGS) entry which is preliminary data.</text>
</comment>
<dbReference type="SUPFAM" id="SSF52096">
    <property type="entry name" value="ClpP/crotonase"/>
    <property type="match status" value="1"/>
</dbReference>
<evidence type="ECO:0000313" key="3">
    <source>
        <dbReference type="Proteomes" id="UP000186817"/>
    </source>
</evidence>
<dbReference type="GO" id="GO:0003989">
    <property type="term" value="F:acetyl-CoA carboxylase activity"/>
    <property type="evidence" value="ECO:0007669"/>
    <property type="project" value="InterPro"/>
</dbReference>
<dbReference type="InterPro" id="IPR034733">
    <property type="entry name" value="AcCoA_carboxyl_beta"/>
</dbReference>
<proteinExistence type="predicted"/>
<feature type="domain" description="Acetyl-coenzyme A carboxylase carboxyl transferase subunit beta" evidence="1">
    <location>
        <begin position="107"/>
        <end position="171"/>
    </location>
</feature>
<evidence type="ECO:0000259" key="1">
    <source>
        <dbReference type="Pfam" id="PF01039"/>
    </source>
</evidence>
<evidence type="ECO:0000313" key="2">
    <source>
        <dbReference type="EMBL" id="OLP78351.1"/>
    </source>
</evidence>
<dbReference type="InterPro" id="IPR049076">
    <property type="entry name" value="ACCA"/>
</dbReference>
<dbReference type="InterPro" id="IPR029045">
    <property type="entry name" value="ClpP/crotonase-like_dom_sf"/>
</dbReference>
<accession>A0A1Q9C604</accession>
<dbReference type="Gene3D" id="3.90.226.10">
    <property type="entry name" value="2-enoyl-CoA Hydratase, Chain A, domain 1"/>
    <property type="match status" value="1"/>
</dbReference>
<reference evidence="2 3" key="1">
    <citation type="submission" date="2016-02" db="EMBL/GenBank/DDBJ databases">
        <title>Genome analysis of coral dinoflagellate symbionts highlights evolutionary adaptations to a symbiotic lifestyle.</title>
        <authorList>
            <person name="Aranda M."/>
            <person name="Li Y."/>
            <person name="Liew Y.J."/>
            <person name="Baumgarten S."/>
            <person name="Simakov O."/>
            <person name="Wilson M."/>
            <person name="Piel J."/>
            <person name="Ashoor H."/>
            <person name="Bougouffa S."/>
            <person name="Bajic V.B."/>
            <person name="Ryu T."/>
            <person name="Ravasi T."/>
            <person name="Bayer T."/>
            <person name="Micklem G."/>
            <person name="Kim H."/>
            <person name="Bhak J."/>
            <person name="Lajeunesse T.C."/>
            <person name="Voolstra C.R."/>
        </authorList>
    </citation>
    <scope>NUCLEOTIDE SEQUENCE [LARGE SCALE GENOMIC DNA]</scope>
    <source>
        <strain evidence="2 3">CCMP2467</strain>
    </source>
</reference>
<dbReference type="Pfam" id="PF01039">
    <property type="entry name" value="Carboxyl_trans"/>
    <property type="match status" value="1"/>
</dbReference>
<dbReference type="GO" id="GO:0006633">
    <property type="term" value="P:fatty acid biosynthetic process"/>
    <property type="evidence" value="ECO:0007669"/>
    <property type="project" value="TreeGrafter"/>
</dbReference>
<organism evidence="2 3">
    <name type="scientific">Symbiodinium microadriaticum</name>
    <name type="common">Dinoflagellate</name>
    <name type="synonym">Zooxanthella microadriatica</name>
    <dbReference type="NCBI Taxonomy" id="2951"/>
    <lineage>
        <taxon>Eukaryota</taxon>
        <taxon>Sar</taxon>
        <taxon>Alveolata</taxon>
        <taxon>Dinophyceae</taxon>
        <taxon>Suessiales</taxon>
        <taxon>Symbiodiniaceae</taxon>
        <taxon>Symbiodinium</taxon>
    </lineage>
</organism>
<dbReference type="GO" id="GO:0005739">
    <property type="term" value="C:mitochondrion"/>
    <property type="evidence" value="ECO:0007669"/>
    <property type="project" value="TreeGrafter"/>
</dbReference>
<protein>
    <submittedName>
        <fullName evidence="2">Acetyl-CoA carboxylase 2</fullName>
    </submittedName>
</protein>
<gene>
    <name evidence="2" type="primary">ACC2</name>
    <name evidence="2" type="ORF">AK812_SmicGene41479</name>
</gene>
<dbReference type="PANTHER" id="PTHR45728">
    <property type="entry name" value="ACETYL-COA CARBOXYLASE, ISOFORM A"/>
    <property type="match status" value="1"/>
</dbReference>
<sequence length="244" mass="27572">MGCVASCAVRGMQESTSCYVPETFPTPPKVLPPDQRMHELYVCELNSYLMSVARNPQAFQDQVEMRLHVRLGTPPERKPESLKQLNMAEDAAWAASNFGDVKMKQSQGPQKLEVEREIKAREKQLLPLYTSVATTFADLHDRAGRMKAKNVIRDSICWKDSRRYFFWKADQTLSHKGGEALIQKWAAESNVDFNSDMMVSWLESQNIEARAEAIRTAFLKNQIQSLFSQLPAGEKGGLLSSLKA</sequence>
<name>A0A1Q9C604_SYMMI</name>
<dbReference type="PANTHER" id="PTHR45728:SF3">
    <property type="entry name" value="ACETYL-COA CARBOXYLASE"/>
    <property type="match status" value="1"/>
</dbReference>
<dbReference type="EMBL" id="LSRX01001623">
    <property type="protein sequence ID" value="OLP78351.1"/>
    <property type="molecule type" value="Genomic_DNA"/>
</dbReference>
<dbReference type="OrthoDB" id="408480at2759"/>
<dbReference type="AlphaFoldDB" id="A0A1Q9C604"/>